<dbReference type="GO" id="GO:0003824">
    <property type="term" value="F:catalytic activity"/>
    <property type="evidence" value="ECO:0007669"/>
    <property type="project" value="InterPro"/>
</dbReference>
<evidence type="ECO:0000313" key="2">
    <source>
        <dbReference type="EMBL" id="GAU27943.1"/>
    </source>
</evidence>
<dbReference type="OrthoDB" id="416454at2759"/>
<dbReference type="SUPFAM" id="SSF56219">
    <property type="entry name" value="DNase I-like"/>
    <property type="match status" value="1"/>
</dbReference>
<dbReference type="InterPro" id="IPR000477">
    <property type="entry name" value="RT_dom"/>
</dbReference>
<dbReference type="EMBL" id="DF973364">
    <property type="protein sequence ID" value="GAU27943.1"/>
    <property type="molecule type" value="Genomic_DNA"/>
</dbReference>
<sequence>MLRHSNLKKVARLPCKDRREVLNFLKKNVWGRSERTSVSRSCEVKHHGTPKVFSSSASVNNVWKHWVVMHGNEKLAADDVRGIGRVIGLNLKSDNANIFSALARAKKGKHVSSDAVRGEFYLANVYAPCDLREKQALWDSLSGRIQSLHGTRVCVCGDFNAVRSIEERRSAREGPRSSVNVPFNRFIDDSALVDLPLSGRKFTWYKGDGLSMSRLDRFLLSRSGVYLGPIVYRINSLKIRLSALEGKGEDEALSEVEVVEVHEISSVIHSLSKLNASISWQQSRSLWLKEGDANSKYFHSIMANRRRGNAISLIHVEGGTLEGVQPIRGSLIKPFSVEEVKEAVWDCDCYKSLGPDGINFRFIRDFWPELQADIMRFIVEFHRNGKLSKGLNSTFIALIPKVLANRLRQVIGSVVSKSLTAFIKGRQILDGILIANEVVDEARRTKKELLLFKVDFEKAYDSVDWGYLDAVMGKMSFPVLWRKWIKECVCTATASVLVNGSQTDEFPLERGLRQGDPLSPFLFLLAAEGLNVLMQAMVENNIFSGYNVRMQNTVSVSHLQFADDTLLLGTKSWANVRALRAVLVLFETMSGLKMNFNKSMLVRANISVSWLQAPASALRCRVGNIPFLYLGLPIGGDQRRLSFWKPVLTRIRNRLSGWKSRFLSFGGRLILLKSVLTSLLVYALSFFKAPSGTISSIDSLLSKFFWVGSEDFRKTSWISWSTICLRKEYGGLGVRRLREFNIALLGKWCWRMLVDRGGLWFRLLAARYGLEIGRLRAGGRSGSSWWREIVRIRDGAGGIGGGWFGDYVQRKVQSSDVWQWRPDPIQGYSVRGVYQLLTSHPLVGEDVFDDLIWHRHVPLKVSILAWRLLCDRLPTRVNLASRGIITLDVQSCVAGCADIESAQHLFISCGTFGSLWSSVRSWLGVHSVDPHSVADHFLQFTFSAGGLRARFLQLIWLLCVG</sequence>
<dbReference type="AlphaFoldDB" id="A0A2Z6MDB8"/>
<keyword evidence="3" id="KW-1185">Reference proteome</keyword>
<evidence type="ECO:0000313" key="3">
    <source>
        <dbReference type="Proteomes" id="UP000242715"/>
    </source>
</evidence>
<feature type="domain" description="Reverse transcriptase" evidence="1">
    <location>
        <begin position="380"/>
        <end position="634"/>
    </location>
</feature>
<dbReference type="PANTHER" id="PTHR33116">
    <property type="entry name" value="REVERSE TRANSCRIPTASE ZINC-BINDING DOMAIN-CONTAINING PROTEIN-RELATED-RELATED"/>
    <property type="match status" value="1"/>
</dbReference>
<name>A0A2Z6MDB8_TRISU</name>
<dbReference type="Gene3D" id="3.60.10.10">
    <property type="entry name" value="Endonuclease/exonuclease/phosphatase"/>
    <property type="match status" value="1"/>
</dbReference>
<accession>A0A2Z6MDB8</accession>
<dbReference type="InterPro" id="IPR005135">
    <property type="entry name" value="Endo/exonuclease/phosphatase"/>
</dbReference>
<dbReference type="SUPFAM" id="SSF56672">
    <property type="entry name" value="DNA/RNA polymerases"/>
    <property type="match status" value="1"/>
</dbReference>
<dbReference type="CDD" id="cd01650">
    <property type="entry name" value="RT_nLTR_like"/>
    <property type="match status" value="1"/>
</dbReference>
<protein>
    <recommendedName>
        <fullName evidence="1">Reverse transcriptase domain-containing protein</fullName>
    </recommendedName>
</protein>
<dbReference type="Pfam" id="PF03372">
    <property type="entry name" value="Exo_endo_phos"/>
    <property type="match status" value="1"/>
</dbReference>
<dbReference type="InterPro" id="IPR043502">
    <property type="entry name" value="DNA/RNA_pol_sf"/>
</dbReference>
<evidence type="ECO:0000259" key="1">
    <source>
        <dbReference type="PROSITE" id="PS50878"/>
    </source>
</evidence>
<dbReference type="PANTHER" id="PTHR33116:SF78">
    <property type="entry name" value="OS12G0587133 PROTEIN"/>
    <property type="match status" value="1"/>
</dbReference>
<proteinExistence type="predicted"/>
<dbReference type="Pfam" id="PF13966">
    <property type="entry name" value="zf-RVT"/>
    <property type="match status" value="1"/>
</dbReference>
<organism evidence="2 3">
    <name type="scientific">Trifolium subterraneum</name>
    <name type="common">Subterranean clover</name>
    <dbReference type="NCBI Taxonomy" id="3900"/>
    <lineage>
        <taxon>Eukaryota</taxon>
        <taxon>Viridiplantae</taxon>
        <taxon>Streptophyta</taxon>
        <taxon>Embryophyta</taxon>
        <taxon>Tracheophyta</taxon>
        <taxon>Spermatophyta</taxon>
        <taxon>Magnoliopsida</taxon>
        <taxon>eudicotyledons</taxon>
        <taxon>Gunneridae</taxon>
        <taxon>Pentapetalae</taxon>
        <taxon>rosids</taxon>
        <taxon>fabids</taxon>
        <taxon>Fabales</taxon>
        <taxon>Fabaceae</taxon>
        <taxon>Papilionoideae</taxon>
        <taxon>50 kb inversion clade</taxon>
        <taxon>NPAAA clade</taxon>
        <taxon>Hologalegina</taxon>
        <taxon>IRL clade</taxon>
        <taxon>Trifolieae</taxon>
        <taxon>Trifolium</taxon>
    </lineage>
</organism>
<dbReference type="Pfam" id="PF00078">
    <property type="entry name" value="RVT_1"/>
    <property type="match status" value="1"/>
</dbReference>
<dbReference type="Proteomes" id="UP000242715">
    <property type="component" value="Unassembled WGS sequence"/>
</dbReference>
<reference evidence="3" key="1">
    <citation type="journal article" date="2017" name="Front. Plant Sci.">
        <title>Climate Clever Clovers: New Paradigm to Reduce the Environmental Footprint of Ruminants by Breeding Low Methanogenic Forages Utilizing Haplotype Variation.</title>
        <authorList>
            <person name="Kaur P."/>
            <person name="Appels R."/>
            <person name="Bayer P.E."/>
            <person name="Keeble-Gagnere G."/>
            <person name="Wang J."/>
            <person name="Hirakawa H."/>
            <person name="Shirasawa K."/>
            <person name="Vercoe P."/>
            <person name="Stefanova K."/>
            <person name="Durmic Z."/>
            <person name="Nichols P."/>
            <person name="Revell C."/>
            <person name="Isobe S.N."/>
            <person name="Edwards D."/>
            <person name="Erskine W."/>
        </authorList>
    </citation>
    <scope>NUCLEOTIDE SEQUENCE [LARGE SCALE GENOMIC DNA]</scope>
    <source>
        <strain evidence="3">cv. Daliak</strain>
    </source>
</reference>
<dbReference type="PROSITE" id="PS50878">
    <property type="entry name" value="RT_POL"/>
    <property type="match status" value="1"/>
</dbReference>
<dbReference type="InterPro" id="IPR026960">
    <property type="entry name" value="RVT-Znf"/>
</dbReference>
<dbReference type="InterPro" id="IPR036691">
    <property type="entry name" value="Endo/exonu/phosph_ase_sf"/>
</dbReference>
<gene>
    <name evidence="2" type="ORF">TSUD_146580</name>
</gene>